<gene>
    <name evidence="4" type="ORF">COV74_10770</name>
</gene>
<sequence length="133" mass="15066">MNRILLIDDDEDYSSVVKMRLEKEGFEVTWSSGCEKAIEVLDKDFAYDLVILDVEMPQKNGLATLAHLRHHFKAPKFPNGFTIPVMVATGLQSARLEDIFASQNVSGYIKKPFESHALVDQIRKIVEAKAERT</sequence>
<comment type="caution">
    <text evidence="4">The sequence shown here is derived from an EMBL/GenBank/DDBJ whole genome shotgun (WGS) entry which is preliminary data.</text>
</comment>
<feature type="domain" description="Response regulatory" evidence="3">
    <location>
        <begin position="3"/>
        <end position="126"/>
    </location>
</feature>
<dbReference type="PANTHER" id="PTHR44591:SF3">
    <property type="entry name" value="RESPONSE REGULATORY DOMAIN-CONTAINING PROTEIN"/>
    <property type="match status" value="1"/>
</dbReference>
<protein>
    <recommendedName>
        <fullName evidence="3">Response regulatory domain-containing protein</fullName>
    </recommendedName>
</protein>
<dbReference type="PANTHER" id="PTHR44591">
    <property type="entry name" value="STRESS RESPONSE REGULATOR PROTEIN 1"/>
    <property type="match status" value="1"/>
</dbReference>
<evidence type="ECO:0000313" key="5">
    <source>
        <dbReference type="Proteomes" id="UP000230859"/>
    </source>
</evidence>
<evidence type="ECO:0000256" key="2">
    <source>
        <dbReference type="PROSITE-ProRule" id="PRU00169"/>
    </source>
</evidence>
<keyword evidence="1 2" id="KW-0597">Phosphoprotein</keyword>
<dbReference type="SUPFAM" id="SSF52172">
    <property type="entry name" value="CheY-like"/>
    <property type="match status" value="1"/>
</dbReference>
<evidence type="ECO:0000256" key="1">
    <source>
        <dbReference type="ARBA" id="ARBA00022553"/>
    </source>
</evidence>
<organism evidence="4 5">
    <name type="scientific">Candidatus Abzuiibacterium crystallinum</name>
    <dbReference type="NCBI Taxonomy" id="1974748"/>
    <lineage>
        <taxon>Bacteria</taxon>
        <taxon>Pseudomonadati</taxon>
        <taxon>Candidatus Omnitrophota</taxon>
        <taxon>Candidatus Abzuiibacterium</taxon>
    </lineage>
</organism>
<name>A0A2H0LKY0_9BACT</name>
<dbReference type="EMBL" id="PCVY01000076">
    <property type="protein sequence ID" value="PIQ85071.1"/>
    <property type="molecule type" value="Genomic_DNA"/>
</dbReference>
<dbReference type="InterPro" id="IPR001789">
    <property type="entry name" value="Sig_transdc_resp-reg_receiver"/>
</dbReference>
<dbReference type="AlphaFoldDB" id="A0A2H0LKY0"/>
<evidence type="ECO:0000259" key="3">
    <source>
        <dbReference type="PROSITE" id="PS50110"/>
    </source>
</evidence>
<dbReference type="GO" id="GO:0000160">
    <property type="term" value="P:phosphorelay signal transduction system"/>
    <property type="evidence" value="ECO:0007669"/>
    <property type="project" value="InterPro"/>
</dbReference>
<reference evidence="4 5" key="1">
    <citation type="submission" date="2017-09" db="EMBL/GenBank/DDBJ databases">
        <title>Depth-based differentiation of microbial function through sediment-hosted aquifers and enrichment of novel symbionts in the deep terrestrial subsurface.</title>
        <authorList>
            <person name="Probst A.J."/>
            <person name="Ladd B."/>
            <person name="Jarett J.K."/>
            <person name="Geller-Mcgrath D.E."/>
            <person name="Sieber C.M."/>
            <person name="Emerson J.B."/>
            <person name="Anantharaman K."/>
            <person name="Thomas B.C."/>
            <person name="Malmstrom R."/>
            <person name="Stieglmeier M."/>
            <person name="Klingl A."/>
            <person name="Woyke T."/>
            <person name="Ryan C.M."/>
            <person name="Banfield J.F."/>
        </authorList>
    </citation>
    <scope>NUCLEOTIDE SEQUENCE [LARGE SCALE GENOMIC DNA]</scope>
    <source>
        <strain evidence="4">CG11_big_fil_rev_8_21_14_0_20_45_26</strain>
    </source>
</reference>
<dbReference type="InterPro" id="IPR050595">
    <property type="entry name" value="Bact_response_regulator"/>
</dbReference>
<dbReference type="PROSITE" id="PS50110">
    <property type="entry name" value="RESPONSE_REGULATORY"/>
    <property type="match status" value="1"/>
</dbReference>
<dbReference type="Proteomes" id="UP000230859">
    <property type="component" value="Unassembled WGS sequence"/>
</dbReference>
<accession>A0A2H0LKY0</accession>
<dbReference type="Pfam" id="PF00072">
    <property type="entry name" value="Response_reg"/>
    <property type="match status" value="1"/>
</dbReference>
<dbReference type="InterPro" id="IPR011006">
    <property type="entry name" value="CheY-like_superfamily"/>
</dbReference>
<feature type="modified residue" description="4-aspartylphosphate" evidence="2">
    <location>
        <position position="53"/>
    </location>
</feature>
<dbReference type="Gene3D" id="3.40.50.2300">
    <property type="match status" value="1"/>
</dbReference>
<evidence type="ECO:0000313" key="4">
    <source>
        <dbReference type="EMBL" id="PIQ85071.1"/>
    </source>
</evidence>
<dbReference type="SMART" id="SM00448">
    <property type="entry name" value="REC"/>
    <property type="match status" value="1"/>
</dbReference>
<proteinExistence type="predicted"/>